<reference evidence="5" key="1">
    <citation type="submission" date="2022-08" db="EMBL/GenBank/DDBJ databases">
        <authorList>
            <person name="Li F."/>
        </authorList>
    </citation>
    <scope>NUCLEOTIDE SEQUENCE</scope>
    <source>
        <strain evidence="5">MQZ15Z-1</strain>
    </source>
</reference>
<dbReference type="Gene3D" id="1.10.357.10">
    <property type="entry name" value="Tetracycline Repressor, domain 2"/>
    <property type="match status" value="1"/>
</dbReference>
<dbReference type="GO" id="GO:0000976">
    <property type="term" value="F:transcription cis-regulatory region binding"/>
    <property type="evidence" value="ECO:0007669"/>
    <property type="project" value="TreeGrafter"/>
</dbReference>
<dbReference type="SUPFAM" id="SSF46689">
    <property type="entry name" value="Homeodomain-like"/>
    <property type="match status" value="1"/>
</dbReference>
<evidence type="ECO:0000313" key="5">
    <source>
        <dbReference type="EMBL" id="MCS0494468.1"/>
    </source>
</evidence>
<dbReference type="GO" id="GO:0003700">
    <property type="term" value="F:DNA-binding transcription factor activity"/>
    <property type="evidence" value="ECO:0007669"/>
    <property type="project" value="TreeGrafter"/>
</dbReference>
<dbReference type="RefSeq" id="WP_258731420.1">
    <property type="nucleotide sequence ID" value="NZ_JANTHZ010000001.1"/>
</dbReference>
<accession>A0A9X2T615</accession>
<dbReference type="EMBL" id="JANTHZ010000001">
    <property type="protein sequence ID" value="MCS0494468.1"/>
    <property type="molecule type" value="Genomic_DNA"/>
</dbReference>
<dbReference type="InterPro" id="IPR009057">
    <property type="entry name" value="Homeodomain-like_sf"/>
</dbReference>
<dbReference type="PANTHER" id="PTHR30055">
    <property type="entry name" value="HTH-TYPE TRANSCRIPTIONAL REGULATOR RUTR"/>
    <property type="match status" value="1"/>
</dbReference>
<name>A0A9X2T615_9HYPH</name>
<keyword evidence="6" id="KW-1185">Reference proteome</keyword>
<evidence type="ECO:0000256" key="2">
    <source>
        <dbReference type="PROSITE-ProRule" id="PRU00335"/>
    </source>
</evidence>
<evidence type="ECO:0000256" key="3">
    <source>
        <dbReference type="SAM" id="MobiDB-lite"/>
    </source>
</evidence>
<sequence>MLASEREELILDQATRYFAEFGLSAGTIELARRIGITQPLLYKYFPTKEALLVRIYDRLFPQNWSPALEALLEDETRPVRERLTQFYQQFTRTVLTYDHVRLFLFSGLTNSALNARYYTILTDRIFTRIIAALRTEYVEAPEGPPSEDEMELVQSLHACIYHVAFRRWLHDLTVEGDLDALIARKIDFYLDGAAASLKALDAAKPRPGSAGKAAATSGAKSRATAGAAKGAVSPRKGAAKPATRASKTSNRS</sequence>
<evidence type="ECO:0000256" key="1">
    <source>
        <dbReference type="ARBA" id="ARBA00023125"/>
    </source>
</evidence>
<dbReference type="PROSITE" id="PS50977">
    <property type="entry name" value="HTH_TETR_2"/>
    <property type="match status" value="1"/>
</dbReference>
<comment type="caution">
    <text evidence="5">The sequence shown here is derived from an EMBL/GenBank/DDBJ whole genome shotgun (WGS) entry which is preliminary data.</text>
</comment>
<feature type="region of interest" description="Disordered" evidence="3">
    <location>
        <begin position="203"/>
        <end position="252"/>
    </location>
</feature>
<keyword evidence="1 2" id="KW-0238">DNA-binding</keyword>
<evidence type="ECO:0000313" key="6">
    <source>
        <dbReference type="Proteomes" id="UP001151088"/>
    </source>
</evidence>
<organism evidence="5 6">
    <name type="scientific">Ancylobacter mangrovi</name>
    <dbReference type="NCBI Taxonomy" id="2972472"/>
    <lineage>
        <taxon>Bacteria</taxon>
        <taxon>Pseudomonadati</taxon>
        <taxon>Pseudomonadota</taxon>
        <taxon>Alphaproteobacteria</taxon>
        <taxon>Hyphomicrobiales</taxon>
        <taxon>Xanthobacteraceae</taxon>
        <taxon>Ancylobacter</taxon>
    </lineage>
</organism>
<proteinExistence type="predicted"/>
<protein>
    <submittedName>
        <fullName evidence="5">TetR/AcrR family transcriptional regulator</fullName>
    </submittedName>
</protein>
<dbReference type="InterPro" id="IPR050109">
    <property type="entry name" value="HTH-type_TetR-like_transc_reg"/>
</dbReference>
<dbReference type="PRINTS" id="PR00455">
    <property type="entry name" value="HTHTETR"/>
</dbReference>
<dbReference type="Pfam" id="PF00440">
    <property type="entry name" value="TetR_N"/>
    <property type="match status" value="1"/>
</dbReference>
<feature type="compositionally biased region" description="Low complexity" evidence="3">
    <location>
        <begin position="203"/>
        <end position="231"/>
    </location>
</feature>
<feature type="DNA-binding region" description="H-T-H motif" evidence="2">
    <location>
        <begin position="26"/>
        <end position="45"/>
    </location>
</feature>
<dbReference type="Proteomes" id="UP001151088">
    <property type="component" value="Unassembled WGS sequence"/>
</dbReference>
<dbReference type="PANTHER" id="PTHR30055:SF226">
    <property type="entry name" value="HTH-TYPE TRANSCRIPTIONAL REGULATOR PKSA"/>
    <property type="match status" value="1"/>
</dbReference>
<dbReference type="AlphaFoldDB" id="A0A9X2T615"/>
<dbReference type="InterPro" id="IPR001647">
    <property type="entry name" value="HTH_TetR"/>
</dbReference>
<feature type="domain" description="HTH tetR-type" evidence="4">
    <location>
        <begin position="4"/>
        <end position="63"/>
    </location>
</feature>
<gene>
    <name evidence="5" type="ORF">NVS89_05110</name>
</gene>
<evidence type="ECO:0000259" key="4">
    <source>
        <dbReference type="PROSITE" id="PS50977"/>
    </source>
</evidence>